<dbReference type="InterPro" id="IPR039425">
    <property type="entry name" value="RNA_pol_sigma-70-like"/>
</dbReference>
<organism evidence="6">
    <name type="scientific">marine sediment metagenome</name>
    <dbReference type="NCBI Taxonomy" id="412755"/>
    <lineage>
        <taxon>unclassified sequences</taxon>
        <taxon>metagenomes</taxon>
        <taxon>ecological metagenomes</taxon>
    </lineage>
</organism>
<keyword evidence="3" id="KW-0238">DNA-binding</keyword>
<dbReference type="AlphaFoldDB" id="A0A0F9M8G3"/>
<name>A0A0F9M8G3_9ZZZZ</name>
<evidence type="ECO:0000256" key="1">
    <source>
        <dbReference type="ARBA" id="ARBA00023015"/>
    </source>
</evidence>
<feature type="domain" description="RNA polymerase sigma factor 70 region 4 type 2" evidence="5">
    <location>
        <begin position="20"/>
        <end position="72"/>
    </location>
</feature>
<dbReference type="CDD" id="cd06171">
    <property type="entry name" value="Sigma70_r4"/>
    <property type="match status" value="1"/>
</dbReference>
<keyword evidence="1" id="KW-0805">Transcription regulation</keyword>
<dbReference type="InterPro" id="IPR013249">
    <property type="entry name" value="RNA_pol_sigma70_r4_t2"/>
</dbReference>
<protein>
    <recommendedName>
        <fullName evidence="5">RNA polymerase sigma factor 70 region 4 type 2 domain-containing protein</fullName>
    </recommendedName>
</protein>
<dbReference type="PANTHER" id="PTHR43133">
    <property type="entry name" value="RNA POLYMERASE ECF-TYPE SIGMA FACTO"/>
    <property type="match status" value="1"/>
</dbReference>
<accession>A0A0F9M8G3</accession>
<dbReference type="InterPro" id="IPR036388">
    <property type="entry name" value="WH-like_DNA-bd_sf"/>
</dbReference>
<dbReference type="Gene3D" id="1.10.10.10">
    <property type="entry name" value="Winged helix-like DNA-binding domain superfamily/Winged helix DNA-binding domain"/>
    <property type="match status" value="1"/>
</dbReference>
<dbReference type="NCBIfam" id="TIGR02937">
    <property type="entry name" value="sigma70-ECF"/>
    <property type="match status" value="1"/>
</dbReference>
<proteinExistence type="predicted"/>
<dbReference type="EMBL" id="LAZR01009383">
    <property type="protein sequence ID" value="KKM72935.1"/>
    <property type="molecule type" value="Genomic_DNA"/>
</dbReference>
<comment type="caution">
    <text evidence="6">The sequence shown here is derived from an EMBL/GenBank/DDBJ whole genome shotgun (WGS) entry which is preliminary data.</text>
</comment>
<evidence type="ECO:0000256" key="4">
    <source>
        <dbReference type="ARBA" id="ARBA00023163"/>
    </source>
</evidence>
<sequence>MADARQVDPSDQAASTETNRRVLEALAALEDDFRAVVVLRDVEDMDYEQISGVLGIPVGTVKSRLYRARRMLQETLKDLVA</sequence>
<dbReference type="GO" id="GO:0006352">
    <property type="term" value="P:DNA-templated transcription initiation"/>
    <property type="evidence" value="ECO:0007669"/>
    <property type="project" value="InterPro"/>
</dbReference>
<dbReference type="GO" id="GO:0003677">
    <property type="term" value="F:DNA binding"/>
    <property type="evidence" value="ECO:0007669"/>
    <property type="project" value="UniProtKB-KW"/>
</dbReference>
<dbReference type="Pfam" id="PF08281">
    <property type="entry name" value="Sigma70_r4_2"/>
    <property type="match status" value="1"/>
</dbReference>
<reference evidence="6" key="1">
    <citation type="journal article" date="2015" name="Nature">
        <title>Complex archaea that bridge the gap between prokaryotes and eukaryotes.</title>
        <authorList>
            <person name="Spang A."/>
            <person name="Saw J.H."/>
            <person name="Jorgensen S.L."/>
            <person name="Zaremba-Niedzwiedzka K."/>
            <person name="Martijn J."/>
            <person name="Lind A.E."/>
            <person name="van Eijk R."/>
            <person name="Schleper C."/>
            <person name="Guy L."/>
            <person name="Ettema T.J."/>
        </authorList>
    </citation>
    <scope>NUCLEOTIDE SEQUENCE</scope>
</reference>
<evidence type="ECO:0000256" key="2">
    <source>
        <dbReference type="ARBA" id="ARBA00023082"/>
    </source>
</evidence>
<evidence type="ECO:0000259" key="5">
    <source>
        <dbReference type="Pfam" id="PF08281"/>
    </source>
</evidence>
<dbReference type="InterPro" id="IPR014284">
    <property type="entry name" value="RNA_pol_sigma-70_dom"/>
</dbReference>
<dbReference type="InterPro" id="IPR013324">
    <property type="entry name" value="RNA_pol_sigma_r3/r4-like"/>
</dbReference>
<dbReference type="GO" id="GO:0016987">
    <property type="term" value="F:sigma factor activity"/>
    <property type="evidence" value="ECO:0007669"/>
    <property type="project" value="UniProtKB-KW"/>
</dbReference>
<dbReference type="PANTHER" id="PTHR43133:SF8">
    <property type="entry name" value="RNA POLYMERASE SIGMA FACTOR HI_1459-RELATED"/>
    <property type="match status" value="1"/>
</dbReference>
<keyword evidence="4" id="KW-0804">Transcription</keyword>
<evidence type="ECO:0000313" key="6">
    <source>
        <dbReference type="EMBL" id="KKM72935.1"/>
    </source>
</evidence>
<evidence type="ECO:0000256" key="3">
    <source>
        <dbReference type="ARBA" id="ARBA00023125"/>
    </source>
</evidence>
<keyword evidence="2" id="KW-0731">Sigma factor</keyword>
<dbReference type="SUPFAM" id="SSF88659">
    <property type="entry name" value="Sigma3 and sigma4 domains of RNA polymerase sigma factors"/>
    <property type="match status" value="1"/>
</dbReference>
<gene>
    <name evidence="6" type="ORF">LCGC14_1415590</name>
</gene>